<organism evidence="2 3">
    <name type="scientific">Marssonina brunnea f. sp. multigermtubi (strain MB_m1)</name>
    <name type="common">Marssonina leaf spot fungus</name>
    <dbReference type="NCBI Taxonomy" id="1072389"/>
    <lineage>
        <taxon>Eukaryota</taxon>
        <taxon>Fungi</taxon>
        <taxon>Dikarya</taxon>
        <taxon>Ascomycota</taxon>
        <taxon>Pezizomycotina</taxon>
        <taxon>Leotiomycetes</taxon>
        <taxon>Helotiales</taxon>
        <taxon>Drepanopezizaceae</taxon>
        <taxon>Drepanopeziza</taxon>
    </lineage>
</organism>
<proteinExistence type="predicted"/>
<name>K1WGN6_MARBU</name>
<protein>
    <submittedName>
        <fullName evidence="2">Uncharacterized protein</fullName>
    </submittedName>
</protein>
<dbReference type="AlphaFoldDB" id="K1WGN6"/>
<evidence type="ECO:0000313" key="3">
    <source>
        <dbReference type="Proteomes" id="UP000006753"/>
    </source>
</evidence>
<feature type="compositionally biased region" description="Polar residues" evidence="1">
    <location>
        <begin position="68"/>
        <end position="81"/>
    </location>
</feature>
<reference evidence="2 3" key="1">
    <citation type="journal article" date="2012" name="BMC Genomics">
        <title>Sequencing the genome of Marssonina brunnea reveals fungus-poplar co-evolution.</title>
        <authorList>
            <person name="Zhu S."/>
            <person name="Cao Y.-Z."/>
            <person name="Jiang C."/>
            <person name="Tan B.-Y."/>
            <person name="Wang Z."/>
            <person name="Feng S."/>
            <person name="Zhang L."/>
            <person name="Su X.-H."/>
            <person name="Brejova B."/>
            <person name="Vinar T."/>
            <person name="Xu M."/>
            <person name="Wang M.-X."/>
            <person name="Zhang S.-G."/>
            <person name="Huang M.-R."/>
            <person name="Wu R."/>
            <person name="Zhou Y."/>
        </authorList>
    </citation>
    <scope>NUCLEOTIDE SEQUENCE [LARGE SCALE GENOMIC DNA]</scope>
    <source>
        <strain evidence="2 3">MB_m1</strain>
    </source>
</reference>
<dbReference type="KEGG" id="mbe:MBM_09805"/>
<evidence type="ECO:0000313" key="2">
    <source>
        <dbReference type="EMBL" id="EKD12021.1"/>
    </source>
</evidence>
<sequence>MCEYTQVEYRCGHVRYTVRAWCIDYETTHKRCPPCVVAVQYRRLPRSSYPPELDDLPPDEERERAHPQQRSGTMTANQTGHNGVKESGTEPTQKAICLLARVCCVFFWWGGGRGGASGPHNIGIEKSAASMRIMSSYDFWELGERRRGGRERGVKGRVVR</sequence>
<feature type="region of interest" description="Disordered" evidence="1">
    <location>
        <begin position="48"/>
        <end position="88"/>
    </location>
</feature>
<accession>K1WGN6</accession>
<dbReference type="HOGENOM" id="CLU_1652527_0_0_1"/>
<dbReference type="Proteomes" id="UP000006753">
    <property type="component" value="Unassembled WGS sequence"/>
</dbReference>
<evidence type="ECO:0000256" key="1">
    <source>
        <dbReference type="SAM" id="MobiDB-lite"/>
    </source>
</evidence>
<keyword evidence="3" id="KW-1185">Reference proteome</keyword>
<dbReference type="InParanoid" id="K1WGN6"/>
<dbReference type="EMBL" id="JH921470">
    <property type="protein sequence ID" value="EKD12021.1"/>
    <property type="molecule type" value="Genomic_DNA"/>
</dbReference>
<gene>
    <name evidence="2" type="ORF">MBM_09805</name>
</gene>
<dbReference type="OrthoDB" id="3700495at2759"/>